<sequence length="539" mass="57205">MAGTTAGSLIFDTKTDIVGFTKGTNQISKEINSLESTFQKIGVAIAAAFSMQKIIGFGQEALTVASDLQEVQNVVDTTFEASSKTIDQFANTTLERFGLSELSAKQFSSTIGAMFKSMGLGKKEILDMSQGITGLAGDMASFYNLDPEVAFEKLRSGISGETEPLKQLGINMSVANLEAFALAGGIKKSYESMTQAEQATLRYQYIMKATADAQGDFEKTLGGSYANQTRVLKENVTSLAGALGELLLPAVTSIVSILNEVVVGITDLIEAASEGNIIAIAIVAIITTLTALFAAYMVKLLFTNAITSLWTAISGAATLTTTALGAAFAFLTGPIGLVVIAIASLIAVIVLVVKYWDEIKEKAIEVWKSIKETWSSVASWFNQTFIEPIKKGINSILGFAEGLANGFIDAANKIIRALNGINFSIPDWVPEIGGNEFGFNIKELSRVSLPKLATGAVIPPNSEFLAILGDQKHGTNIEAPLSTIEQAVDNALSRRGSTGGSSTIPIIIEIDGRELARVMAPYTAGEAMRQGTRLINGMT</sequence>
<dbReference type="EMBL" id="CP048649">
    <property type="protein sequence ID" value="QIB67807.1"/>
    <property type="molecule type" value="Genomic_DNA"/>
</dbReference>
<dbReference type="KEGG" id="abut:Ami103574_00060"/>
<feature type="transmembrane region" description="Helical" evidence="1">
    <location>
        <begin position="309"/>
        <end position="331"/>
    </location>
</feature>
<accession>A0A858BQK8</accession>
<dbReference type="Proteomes" id="UP000466848">
    <property type="component" value="Chromosome"/>
</dbReference>
<feature type="transmembrane region" description="Helical" evidence="1">
    <location>
        <begin position="337"/>
        <end position="356"/>
    </location>
</feature>
<reference evidence="2 3" key="1">
    <citation type="submission" date="2020-02" db="EMBL/GenBank/DDBJ databases">
        <authorList>
            <person name="Kim Y.B."/>
            <person name="Roh S.W."/>
        </authorList>
    </citation>
    <scope>NUCLEOTIDE SEQUENCE [LARGE SCALE GENOMIC DNA]</scope>
    <source>
        <strain evidence="2 3">DSM 103574</strain>
    </source>
</reference>
<dbReference type="RefSeq" id="WP_163064728.1">
    <property type="nucleotide sequence ID" value="NZ_CP048649.1"/>
</dbReference>
<keyword evidence="1" id="KW-0812">Transmembrane</keyword>
<name>A0A858BQK8_9FIRM</name>
<keyword evidence="3" id="KW-1185">Reference proteome</keyword>
<gene>
    <name evidence="2" type="ORF">Ami103574_00060</name>
</gene>
<keyword evidence="1" id="KW-0472">Membrane</keyword>
<feature type="transmembrane region" description="Helical" evidence="1">
    <location>
        <begin position="277"/>
        <end position="297"/>
    </location>
</feature>
<evidence type="ECO:0000313" key="2">
    <source>
        <dbReference type="EMBL" id="QIB67807.1"/>
    </source>
</evidence>
<organism evidence="2 3">
    <name type="scientific">Aminipila butyrica</name>
    <dbReference type="NCBI Taxonomy" id="433296"/>
    <lineage>
        <taxon>Bacteria</taxon>
        <taxon>Bacillati</taxon>
        <taxon>Bacillota</taxon>
        <taxon>Clostridia</taxon>
        <taxon>Peptostreptococcales</taxon>
        <taxon>Anaerovoracaceae</taxon>
        <taxon>Aminipila</taxon>
    </lineage>
</organism>
<evidence type="ECO:0008006" key="4">
    <source>
        <dbReference type="Google" id="ProtNLM"/>
    </source>
</evidence>
<evidence type="ECO:0000256" key="1">
    <source>
        <dbReference type="SAM" id="Phobius"/>
    </source>
</evidence>
<protein>
    <recommendedName>
        <fullName evidence="4">Phage tail tape measure protein</fullName>
    </recommendedName>
</protein>
<evidence type="ECO:0000313" key="3">
    <source>
        <dbReference type="Proteomes" id="UP000466848"/>
    </source>
</evidence>
<keyword evidence="1" id="KW-1133">Transmembrane helix</keyword>
<proteinExistence type="predicted"/>
<dbReference type="AlphaFoldDB" id="A0A858BQK8"/>